<protein>
    <recommendedName>
        <fullName evidence="2">DNA polymerase III subunit delta'</fullName>
        <ecNumber evidence="1">2.7.7.7</ecNumber>
    </recommendedName>
</protein>
<evidence type="ECO:0000313" key="10">
    <source>
        <dbReference type="Proteomes" id="UP001152321"/>
    </source>
</evidence>
<reference evidence="9" key="1">
    <citation type="submission" date="2022-08" db="EMBL/GenBank/DDBJ databases">
        <title>Novel Bdellovibrio Species Isolated from Svalbard: Designation Bdellovibrio svalbardensis.</title>
        <authorList>
            <person name="Mitchell R.J."/>
            <person name="Choi S.Y."/>
        </authorList>
    </citation>
    <scope>NUCLEOTIDE SEQUENCE</scope>
    <source>
        <strain evidence="9">PAP01</strain>
    </source>
</reference>
<evidence type="ECO:0000256" key="5">
    <source>
        <dbReference type="ARBA" id="ARBA00022705"/>
    </source>
</evidence>
<evidence type="ECO:0000256" key="1">
    <source>
        <dbReference type="ARBA" id="ARBA00012417"/>
    </source>
</evidence>
<evidence type="ECO:0000256" key="6">
    <source>
        <dbReference type="ARBA" id="ARBA00022932"/>
    </source>
</evidence>
<dbReference type="SMART" id="SM00382">
    <property type="entry name" value="AAA"/>
    <property type="match status" value="1"/>
</dbReference>
<keyword evidence="10" id="KW-1185">Reference proteome</keyword>
<dbReference type="Proteomes" id="UP001152321">
    <property type="component" value="Unassembled WGS sequence"/>
</dbReference>
<sequence length="316" mass="34998">MARLVDFILGHQGIIKKMVDSFEAGKPGQTFLFVGPSGVGKKTTALGLAQALMCPQSRSGCGKCPSCFRAAQGQHENLKIIQPNGANIKIEQAKEVLEFLSLKSLGGNRVIIFDQAQTMNAQTANALLKTLEEPPEGTFFFLIAPSVAGIMPTIRSRSRIVQFKPLSMEELGKRVKAPTWALKSAGGSFEKLAQLQEGPELELRQKSVDILNVFLKDDDFIVNDMWRGEFKDRAQGQRLLSYWAGFFKDAIFLQENAKAQIVSIDQAPLIKTLAESSRQMLLKLTQGAFQAEQALSANRDPQLVMEEYFISTKELR</sequence>
<evidence type="ECO:0000313" key="9">
    <source>
        <dbReference type="EMBL" id="MDG0817951.1"/>
    </source>
</evidence>
<evidence type="ECO:0000259" key="8">
    <source>
        <dbReference type="SMART" id="SM00382"/>
    </source>
</evidence>
<proteinExistence type="predicted"/>
<dbReference type="PRINTS" id="PR00300">
    <property type="entry name" value="CLPPROTEASEA"/>
</dbReference>
<comment type="caution">
    <text evidence="9">The sequence shown here is derived from an EMBL/GenBank/DDBJ whole genome shotgun (WGS) entry which is preliminary data.</text>
</comment>
<evidence type="ECO:0000256" key="4">
    <source>
        <dbReference type="ARBA" id="ARBA00022695"/>
    </source>
</evidence>
<dbReference type="Pfam" id="PF13177">
    <property type="entry name" value="DNA_pol3_delta2"/>
    <property type="match status" value="1"/>
</dbReference>
<evidence type="ECO:0000256" key="3">
    <source>
        <dbReference type="ARBA" id="ARBA00022679"/>
    </source>
</evidence>
<keyword evidence="5" id="KW-0235">DNA replication</keyword>
<dbReference type="EMBL" id="JANRMI010000005">
    <property type="protein sequence ID" value="MDG0817951.1"/>
    <property type="molecule type" value="Genomic_DNA"/>
</dbReference>
<evidence type="ECO:0000256" key="2">
    <source>
        <dbReference type="ARBA" id="ARBA00014363"/>
    </source>
</evidence>
<dbReference type="PANTHER" id="PTHR11669:SF8">
    <property type="entry name" value="DNA POLYMERASE III SUBUNIT DELTA"/>
    <property type="match status" value="1"/>
</dbReference>
<keyword evidence="3" id="KW-0808">Transferase</keyword>
<dbReference type="RefSeq" id="WP_277579427.1">
    <property type="nucleotide sequence ID" value="NZ_JANRMI010000005.1"/>
</dbReference>
<keyword evidence="4" id="KW-0548">Nucleotidyltransferase</keyword>
<organism evidence="9 10">
    <name type="scientific">Bdellovibrio svalbardensis</name>
    <dbReference type="NCBI Taxonomy" id="2972972"/>
    <lineage>
        <taxon>Bacteria</taxon>
        <taxon>Pseudomonadati</taxon>
        <taxon>Bdellovibrionota</taxon>
        <taxon>Bdellovibrionia</taxon>
        <taxon>Bdellovibrionales</taxon>
        <taxon>Pseudobdellovibrionaceae</taxon>
        <taxon>Bdellovibrio</taxon>
    </lineage>
</organism>
<dbReference type="Pfam" id="PF09115">
    <property type="entry name" value="DNApol3-delta_C"/>
    <property type="match status" value="1"/>
</dbReference>
<accession>A0ABT6DQ40</accession>
<dbReference type="InterPro" id="IPR050238">
    <property type="entry name" value="DNA_Rep/Repair_Clamp_Loader"/>
</dbReference>
<dbReference type="InterPro" id="IPR027417">
    <property type="entry name" value="P-loop_NTPase"/>
</dbReference>
<evidence type="ECO:0000256" key="7">
    <source>
        <dbReference type="ARBA" id="ARBA00049244"/>
    </source>
</evidence>
<gene>
    <name evidence="9" type="ORF">NWE73_16330</name>
</gene>
<dbReference type="InterPro" id="IPR003593">
    <property type="entry name" value="AAA+_ATPase"/>
</dbReference>
<dbReference type="SUPFAM" id="SSF52540">
    <property type="entry name" value="P-loop containing nucleoside triphosphate hydrolases"/>
    <property type="match status" value="1"/>
</dbReference>
<dbReference type="EC" id="2.7.7.7" evidence="1"/>
<name>A0ABT6DQ40_9BACT</name>
<comment type="catalytic activity">
    <reaction evidence="7">
        <text>DNA(n) + a 2'-deoxyribonucleoside 5'-triphosphate = DNA(n+1) + diphosphate</text>
        <dbReference type="Rhea" id="RHEA:22508"/>
        <dbReference type="Rhea" id="RHEA-COMP:17339"/>
        <dbReference type="Rhea" id="RHEA-COMP:17340"/>
        <dbReference type="ChEBI" id="CHEBI:33019"/>
        <dbReference type="ChEBI" id="CHEBI:61560"/>
        <dbReference type="ChEBI" id="CHEBI:173112"/>
        <dbReference type="EC" id="2.7.7.7"/>
    </reaction>
</comment>
<dbReference type="InterPro" id="IPR015199">
    <property type="entry name" value="DNA_pol_III_delta_C"/>
</dbReference>
<dbReference type="Gene3D" id="1.20.272.10">
    <property type="match status" value="1"/>
</dbReference>
<dbReference type="InterPro" id="IPR001270">
    <property type="entry name" value="ClpA/B"/>
</dbReference>
<dbReference type="Gene3D" id="3.40.50.300">
    <property type="entry name" value="P-loop containing nucleotide triphosphate hydrolases"/>
    <property type="match status" value="1"/>
</dbReference>
<dbReference type="PANTHER" id="PTHR11669">
    <property type="entry name" value="REPLICATION FACTOR C / DNA POLYMERASE III GAMMA-TAU SUBUNIT"/>
    <property type="match status" value="1"/>
</dbReference>
<feature type="domain" description="AAA+ ATPase" evidence="8">
    <location>
        <begin position="27"/>
        <end position="167"/>
    </location>
</feature>
<keyword evidence="6" id="KW-0239">DNA-directed DNA polymerase</keyword>